<dbReference type="InterPro" id="IPR001878">
    <property type="entry name" value="Znf_CCHC"/>
</dbReference>
<evidence type="ECO:0000259" key="3">
    <source>
        <dbReference type="PROSITE" id="PS50158"/>
    </source>
</evidence>
<feature type="region of interest" description="Disordered" evidence="2">
    <location>
        <begin position="161"/>
        <end position="180"/>
    </location>
</feature>
<protein>
    <recommendedName>
        <fullName evidence="3">CCHC-type domain-containing protein</fullName>
    </recommendedName>
</protein>
<reference evidence="5" key="1">
    <citation type="submission" date="2019-07" db="EMBL/GenBank/DDBJ databases">
        <title>De Novo Assembly of kiwifruit Actinidia rufa.</title>
        <authorList>
            <person name="Sugita-Konishi S."/>
            <person name="Sato K."/>
            <person name="Mori E."/>
            <person name="Abe Y."/>
            <person name="Kisaki G."/>
            <person name="Hamano K."/>
            <person name="Suezawa K."/>
            <person name="Otani M."/>
            <person name="Fukuda T."/>
            <person name="Manabe T."/>
            <person name="Gomi K."/>
            <person name="Tabuchi M."/>
            <person name="Akimitsu K."/>
            <person name="Kataoka I."/>
        </authorList>
    </citation>
    <scope>NUCLEOTIDE SEQUENCE [LARGE SCALE GENOMIC DNA]</scope>
    <source>
        <strain evidence="5">cv. Fuchu</strain>
    </source>
</reference>
<feature type="domain" description="CCHC-type" evidence="3">
    <location>
        <begin position="190"/>
        <end position="206"/>
    </location>
</feature>
<name>A0A7J0DHD9_9ERIC</name>
<proteinExistence type="predicted"/>
<dbReference type="OrthoDB" id="1934635at2759"/>
<organism evidence="4 5">
    <name type="scientific">Actinidia rufa</name>
    <dbReference type="NCBI Taxonomy" id="165716"/>
    <lineage>
        <taxon>Eukaryota</taxon>
        <taxon>Viridiplantae</taxon>
        <taxon>Streptophyta</taxon>
        <taxon>Embryophyta</taxon>
        <taxon>Tracheophyta</taxon>
        <taxon>Spermatophyta</taxon>
        <taxon>Magnoliopsida</taxon>
        <taxon>eudicotyledons</taxon>
        <taxon>Gunneridae</taxon>
        <taxon>Pentapetalae</taxon>
        <taxon>asterids</taxon>
        <taxon>Ericales</taxon>
        <taxon>Actinidiaceae</taxon>
        <taxon>Actinidia</taxon>
    </lineage>
</organism>
<keyword evidence="1" id="KW-0863">Zinc-finger</keyword>
<feature type="compositionally biased region" description="Polar residues" evidence="2">
    <location>
        <begin position="45"/>
        <end position="55"/>
    </location>
</feature>
<feature type="compositionally biased region" description="Polar residues" evidence="2">
    <location>
        <begin position="161"/>
        <end position="172"/>
    </location>
</feature>
<sequence>MSTRSGRPFKGRFTEFQRDEILLKLVEQMDSCNLRISVLEGQTVQPNAGQTTGEQGENSANNNTGGNGENQGEQAVDLHPDHAQRQQFRATQDFEGKVNPTVFADWLASIEEYFDWYDMADDRRVRFTKMNLVALDMEEYLRYPISKKFGSQAKGFNDASHFQPNGLKQPSTDLKGKNHVTNKGEGKGSKCFRCGEAGHMAYQCPKKNLHIGVGHEDVSDQQNYEDDGESFDVGALNTDDLEDDEIDSSLISVVTRILAAPKVEKEDWKRTSIFQMQNLEDDELSNDLIIITKVYKMG</sequence>
<dbReference type="SMART" id="SM00343">
    <property type="entry name" value="ZnF_C2HC"/>
    <property type="match status" value="1"/>
</dbReference>
<evidence type="ECO:0000313" key="5">
    <source>
        <dbReference type="Proteomes" id="UP000585474"/>
    </source>
</evidence>
<dbReference type="EMBL" id="BJWL01000226">
    <property type="protein sequence ID" value="GFS35263.1"/>
    <property type="molecule type" value="Genomic_DNA"/>
</dbReference>
<dbReference type="PROSITE" id="PS50158">
    <property type="entry name" value="ZF_CCHC"/>
    <property type="match status" value="1"/>
</dbReference>
<evidence type="ECO:0000256" key="1">
    <source>
        <dbReference type="PROSITE-ProRule" id="PRU00047"/>
    </source>
</evidence>
<dbReference type="GO" id="GO:0008270">
    <property type="term" value="F:zinc ion binding"/>
    <property type="evidence" value="ECO:0007669"/>
    <property type="project" value="UniProtKB-KW"/>
</dbReference>
<dbReference type="Gene3D" id="4.10.60.10">
    <property type="entry name" value="Zinc finger, CCHC-type"/>
    <property type="match status" value="1"/>
</dbReference>
<dbReference type="SUPFAM" id="SSF57756">
    <property type="entry name" value="Retrovirus zinc finger-like domains"/>
    <property type="match status" value="1"/>
</dbReference>
<accession>A0A7J0DHD9</accession>
<keyword evidence="1" id="KW-0862">Zinc</keyword>
<dbReference type="GO" id="GO:0003676">
    <property type="term" value="F:nucleic acid binding"/>
    <property type="evidence" value="ECO:0007669"/>
    <property type="project" value="InterPro"/>
</dbReference>
<keyword evidence="1" id="KW-0479">Metal-binding</keyword>
<dbReference type="AlphaFoldDB" id="A0A7J0DHD9"/>
<dbReference type="Pfam" id="PF00098">
    <property type="entry name" value="zf-CCHC"/>
    <property type="match status" value="1"/>
</dbReference>
<feature type="region of interest" description="Disordered" evidence="2">
    <location>
        <begin position="45"/>
        <end position="74"/>
    </location>
</feature>
<evidence type="ECO:0000313" key="4">
    <source>
        <dbReference type="EMBL" id="GFS35263.1"/>
    </source>
</evidence>
<evidence type="ECO:0000256" key="2">
    <source>
        <dbReference type="SAM" id="MobiDB-lite"/>
    </source>
</evidence>
<dbReference type="Proteomes" id="UP000585474">
    <property type="component" value="Unassembled WGS sequence"/>
</dbReference>
<gene>
    <name evidence="4" type="ORF">Acr_00g0038700</name>
</gene>
<keyword evidence="5" id="KW-1185">Reference proteome</keyword>
<dbReference type="InterPro" id="IPR036875">
    <property type="entry name" value="Znf_CCHC_sf"/>
</dbReference>
<comment type="caution">
    <text evidence="4">The sequence shown here is derived from an EMBL/GenBank/DDBJ whole genome shotgun (WGS) entry which is preliminary data.</text>
</comment>